<feature type="region of interest" description="Disordered" evidence="8">
    <location>
        <begin position="1274"/>
        <end position="1310"/>
    </location>
</feature>
<feature type="disulfide bond" evidence="7">
    <location>
        <begin position="1076"/>
        <end position="1085"/>
    </location>
</feature>
<evidence type="ECO:0000256" key="2">
    <source>
        <dbReference type="ARBA" id="ARBA00005542"/>
    </source>
</evidence>
<dbReference type="CDD" id="cd00054">
    <property type="entry name" value="EGF_CA"/>
    <property type="match status" value="1"/>
</dbReference>
<keyword evidence="6 9" id="KW-0472">Membrane</keyword>
<feature type="transmembrane region" description="Helical" evidence="9">
    <location>
        <begin position="1093"/>
        <end position="1111"/>
    </location>
</feature>
<dbReference type="PANTHER" id="PTHR14319:SF3">
    <property type="entry name" value="TRANSMEMBRANE PROTEIN-LIKE PROTEIN"/>
    <property type="match status" value="1"/>
</dbReference>
<evidence type="ECO:0000256" key="9">
    <source>
        <dbReference type="SAM" id="Phobius"/>
    </source>
</evidence>
<dbReference type="PROSITE" id="PS00022">
    <property type="entry name" value="EGF_1"/>
    <property type="match status" value="1"/>
</dbReference>
<keyword evidence="5 9" id="KW-1133">Transmembrane helix</keyword>
<dbReference type="InterPro" id="IPR021910">
    <property type="entry name" value="NGX6/PGAP6/MYMK"/>
</dbReference>
<dbReference type="PROSITE" id="PS01186">
    <property type="entry name" value="EGF_2"/>
    <property type="match status" value="1"/>
</dbReference>
<dbReference type="RefSeq" id="XP_067927406.1">
    <property type="nucleotide sequence ID" value="XM_068060612.1"/>
</dbReference>
<dbReference type="PANTHER" id="PTHR14319">
    <property type="entry name" value="FIVE-SPAN TRANSMEMBRANE PROTEIN M83"/>
    <property type="match status" value="1"/>
</dbReference>
<feature type="compositionally biased region" description="Polar residues" evidence="8">
    <location>
        <begin position="28"/>
        <end position="43"/>
    </location>
</feature>
<evidence type="ECO:0000256" key="5">
    <source>
        <dbReference type="ARBA" id="ARBA00022989"/>
    </source>
</evidence>
<feature type="compositionally biased region" description="Basic and acidic residues" evidence="8">
    <location>
        <begin position="558"/>
        <end position="567"/>
    </location>
</feature>
<feature type="compositionally biased region" description="Low complexity" evidence="8">
    <location>
        <begin position="149"/>
        <end position="159"/>
    </location>
</feature>
<dbReference type="SMART" id="SM00181">
    <property type="entry name" value="EGF"/>
    <property type="match status" value="1"/>
</dbReference>
<dbReference type="InterPro" id="IPR000742">
    <property type="entry name" value="EGF"/>
</dbReference>
<gene>
    <name evidence="11" type="ORF">CSUI_000378</name>
</gene>
<keyword evidence="12" id="KW-1185">Reference proteome</keyword>
<evidence type="ECO:0000256" key="7">
    <source>
        <dbReference type="PROSITE-ProRule" id="PRU00076"/>
    </source>
</evidence>
<evidence type="ECO:0000259" key="10">
    <source>
        <dbReference type="PROSITE" id="PS50026"/>
    </source>
</evidence>
<evidence type="ECO:0000256" key="3">
    <source>
        <dbReference type="ARBA" id="ARBA00022475"/>
    </source>
</evidence>
<reference evidence="11 12" key="1">
    <citation type="journal article" date="2017" name="Int. J. Parasitol.">
        <title>The genome of the protozoan parasite Cystoisospora suis and a reverse vaccinology approach to identify vaccine candidates.</title>
        <authorList>
            <person name="Palmieri N."/>
            <person name="Shrestha A."/>
            <person name="Ruttkowski B."/>
            <person name="Beck T."/>
            <person name="Vogl C."/>
            <person name="Tomley F."/>
            <person name="Blake D.P."/>
            <person name="Joachim A."/>
        </authorList>
    </citation>
    <scope>NUCLEOTIDE SEQUENCE [LARGE SCALE GENOMIC DNA]</scope>
    <source>
        <strain evidence="11 12">Wien I</strain>
    </source>
</reference>
<keyword evidence="7" id="KW-0245">EGF-like domain</keyword>
<dbReference type="EMBL" id="MIGC01000165">
    <property type="protein sequence ID" value="PHJ25760.1"/>
    <property type="molecule type" value="Genomic_DNA"/>
</dbReference>
<comment type="caution">
    <text evidence="11">The sequence shown here is derived from an EMBL/GenBank/DDBJ whole genome shotgun (WGS) entry which is preliminary data.</text>
</comment>
<comment type="caution">
    <text evidence="7">Lacks conserved residue(s) required for the propagation of feature annotation.</text>
</comment>
<dbReference type="SUPFAM" id="SSF57196">
    <property type="entry name" value="EGF/Laminin"/>
    <property type="match status" value="1"/>
</dbReference>
<feature type="disulfide bond" evidence="7">
    <location>
        <begin position="1051"/>
        <end position="1061"/>
    </location>
</feature>
<feature type="region of interest" description="Disordered" evidence="8">
    <location>
        <begin position="429"/>
        <end position="462"/>
    </location>
</feature>
<dbReference type="VEuPathDB" id="ToxoDB:CSUI_000378"/>
<name>A0A2C6L161_9APIC</name>
<comment type="similarity">
    <text evidence="2">Belongs to the TMEM8 family.</text>
</comment>
<feature type="region of interest" description="Disordered" evidence="8">
    <location>
        <begin position="550"/>
        <end position="632"/>
    </location>
</feature>
<feature type="transmembrane region" description="Helical" evidence="9">
    <location>
        <begin position="1118"/>
        <end position="1136"/>
    </location>
</feature>
<keyword evidence="7" id="KW-1015">Disulfide bond</keyword>
<feature type="transmembrane region" description="Helical" evidence="9">
    <location>
        <begin position="1181"/>
        <end position="1199"/>
    </location>
</feature>
<evidence type="ECO:0000313" key="12">
    <source>
        <dbReference type="Proteomes" id="UP000221165"/>
    </source>
</evidence>
<evidence type="ECO:0000256" key="8">
    <source>
        <dbReference type="SAM" id="MobiDB-lite"/>
    </source>
</evidence>
<accession>A0A2C6L161</accession>
<dbReference type="GeneID" id="94423823"/>
<feature type="compositionally biased region" description="Polar residues" evidence="8">
    <location>
        <begin position="613"/>
        <end position="627"/>
    </location>
</feature>
<dbReference type="PROSITE" id="PS50026">
    <property type="entry name" value="EGF_3"/>
    <property type="match status" value="1"/>
</dbReference>
<feature type="compositionally biased region" description="Low complexity" evidence="8">
    <location>
        <begin position="1286"/>
        <end position="1304"/>
    </location>
</feature>
<keyword evidence="3" id="KW-1003">Cell membrane</keyword>
<feature type="region of interest" description="Disordered" evidence="8">
    <location>
        <begin position="1"/>
        <end position="43"/>
    </location>
</feature>
<evidence type="ECO:0000256" key="4">
    <source>
        <dbReference type="ARBA" id="ARBA00022692"/>
    </source>
</evidence>
<dbReference type="Gene3D" id="2.10.25.10">
    <property type="entry name" value="Laminin"/>
    <property type="match status" value="1"/>
</dbReference>
<feature type="region of interest" description="Disordered" evidence="8">
    <location>
        <begin position="891"/>
        <end position="934"/>
    </location>
</feature>
<dbReference type="Pfam" id="PF12036">
    <property type="entry name" value="DUF3522"/>
    <property type="match status" value="1"/>
</dbReference>
<feature type="compositionally biased region" description="Polar residues" evidence="8">
    <location>
        <begin position="586"/>
        <end position="598"/>
    </location>
</feature>
<dbReference type="Proteomes" id="UP000221165">
    <property type="component" value="Unassembled WGS sequence"/>
</dbReference>
<feature type="region of interest" description="Disordered" evidence="8">
    <location>
        <begin position="1418"/>
        <end position="1468"/>
    </location>
</feature>
<evidence type="ECO:0000256" key="6">
    <source>
        <dbReference type="ARBA" id="ARBA00023136"/>
    </source>
</evidence>
<feature type="region of interest" description="Disordered" evidence="8">
    <location>
        <begin position="229"/>
        <end position="252"/>
    </location>
</feature>
<evidence type="ECO:0000256" key="1">
    <source>
        <dbReference type="ARBA" id="ARBA00004651"/>
    </source>
</evidence>
<organism evidence="11 12">
    <name type="scientific">Cystoisospora suis</name>
    <dbReference type="NCBI Taxonomy" id="483139"/>
    <lineage>
        <taxon>Eukaryota</taxon>
        <taxon>Sar</taxon>
        <taxon>Alveolata</taxon>
        <taxon>Apicomplexa</taxon>
        <taxon>Conoidasida</taxon>
        <taxon>Coccidia</taxon>
        <taxon>Eucoccidiorida</taxon>
        <taxon>Eimeriorina</taxon>
        <taxon>Sarcocystidae</taxon>
        <taxon>Cystoisospora</taxon>
    </lineage>
</organism>
<feature type="region of interest" description="Disordered" evidence="8">
    <location>
        <begin position="765"/>
        <end position="787"/>
    </location>
</feature>
<feature type="compositionally biased region" description="Polar residues" evidence="8">
    <location>
        <begin position="230"/>
        <end position="239"/>
    </location>
</feature>
<keyword evidence="4 9" id="KW-0812">Transmembrane</keyword>
<protein>
    <recommendedName>
        <fullName evidence="10">EGF-like domain-containing protein</fullName>
    </recommendedName>
</protein>
<proteinExistence type="inferred from homology"/>
<feature type="domain" description="EGF-like" evidence="10">
    <location>
        <begin position="1047"/>
        <end position="1086"/>
    </location>
</feature>
<dbReference type="GO" id="GO:0005886">
    <property type="term" value="C:plasma membrane"/>
    <property type="evidence" value="ECO:0007669"/>
    <property type="project" value="UniProtKB-SubCell"/>
</dbReference>
<feature type="compositionally biased region" description="Polar residues" evidence="8">
    <location>
        <begin position="900"/>
        <end position="909"/>
    </location>
</feature>
<feature type="region of interest" description="Disordered" evidence="8">
    <location>
        <begin position="112"/>
        <end position="170"/>
    </location>
</feature>
<feature type="compositionally biased region" description="Low complexity" evidence="8">
    <location>
        <begin position="1"/>
        <end position="20"/>
    </location>
</feature>
<dbReference type="OrthoDB" id="10266706at2759"/>
<feature type="transmembrane region" description="Helical" evidence="9">
    <location>
        <begin position="1148"/>
        <end position="1169"/>
    </location>
</feature>
<comment type="subcellular location">
    <subcellularLocation>
        <location evidence="1">Cell membrane</location>
        <topology evidence="1">Multi-pass membrane protein</topology>
    </subcellularLocation>
</comment>
<evidence type="ECO:0000313" key="11">
    <source>
        <dbReference type="EMBL" id="PHJ25760.1"/>
    </source>
</evidence>
<sequence>MSTSRSTGSSSTSKTWSELTDGQPDIRTGSNQNAHAGDTENVSVVETPTSSSLLSLGIFGVRTQPLKFRCTSVGEAHCNENDARFCICVASPHKAALSFSLQYQLGGGGLRPAAVRRRSRPEANHGSRASQRSGNAGGRGNAIHPLDPPDAARLPPSARGEQITEPTTKSTTPACLLSMLPVKLHLLFEDVSKVQSEGASQSAVGPDAELIPGGASSCSEGPGALLINSPDCSQPSHNGCGSPASKQGEHDNRESVRWLGAVPMNTGVTTEGHSAGKETLGCTENRWLEEVIAEVRELGYHESLYVTPHECLPAGLRTRVSAVRVQTRVSLLGDGQDFASHVDGEGWTVEHRVDLLHVAQGDILVTAVQQLSSFRSQDRVVRGTKFHHIPTTPEWQEPAVKGLQVSMEASTCSNREAVQSFERSVEELHLETETRRRAQPSPPLKKPTSWRDRGQKESPGVATRAAYLALRRDLGEEIQAGGYQELSLFGSSPTHGFLSQTPLYRLIQERLQRSAGGLHETATPRPTSLITGHAQRSCFTHSVGHGNDVTAANASEPDPARAVKTTERSIVASDEPATSPHLDESSFWSPGSNHTGRAQSEVAEGSSKKHSTNVRTGSVTADTNTTRSSKRPAQPFTQVVFQDSSSKHSWESLPGKCSPPFSARMAGRTLQQDLNSHLPPLHARRYAARKKSLPSGSTVVAINGGWSYGLAYLGRNDLCPATILRSTLVIPEAFLNPVTPLKVQVMLRRGAVPLAVEGALAHGSWRTSESPHASHQQDSTAAATSIQDAAGVKDHTSCSDFVADTAFEWTLTSLHLDKARQARGLLEVETPPLKHLKPGQYVVGWRVVVRQVKIAAVEDSQHPDTRANNHVGHFRRAASRRQDVWTDLQQTEYPEDPSDSTKASQSGKTAASDLPKRNTAASRGGSDGKQTGNWISSRPLWTLQVNQLLRLLGSISVSQGLEEQSMSHFRDRILNDRSQDPSQPAGESLDRVQADTLRGRVDPDQAAEAEVDTISSADSRGEVPQAHHSVYFCLRGACIQLFFSFRVADLCPLGCDNGSHCVAHPARGHWEYVCLCREGFMGDRCELKSLPDFASSAVMLSNLAIVPAVAWAAKIRDFLASAAFLFTGMASLFYHVCYSEHWCILPPHTLSVLDHAGSLSSFVCVAVRLMHFEKGRTRQRLLASLLLLVSALLFFQGGVTALGLGLLFSILGILFLSRITYVLLKSESRAGREAAELQNSLEGAVRDAFEQEIFNISVTHPCFLYEECLTEEDGKGEERGDESLEDSSSTLLSTAGSTSRGSTGFQSFGEPEAPCISEAEFVGDSSDSEPACSVLTHASSSVSRGSVFTTSRTGFFRERLQQGGTRLFSNEHGSGMKPASGCCVEDLPVPVPVTETGGVKRVARAVIPVPQRSRRGGIVVDICESPGKGKPSSASDTQDGDLGHSDVAGDDGSDGREPQRSTTGNEHSHLFWTGGAFEEIVPCRARSSTVNFTISAPRPYRRVVSSVQSGQPADSLEECGLGLRSATSPTENQVRDFFCTQTVHLERDRHVYRRHSAPQQPHFFQFPMAVAEVRNEVRGDGVDHDTESTTVGANKITVIVSGIIRNARLGHGLGNGDGVTLFSRLVPCIRSTARRVFKSSDVATTPRSPSTQEPYLPDEGFDTFVDALSWRGTAVAVTLQHYLVPSRPVFLLSGLAATGAAAACWQLATNETYWVIHAFWHLFIMLSPFLAYKVHEDKRSENPFPVYLNFQTEGRAQREI</sequence>